<dbReference type="EMBL" id="AHMY02000022">
    <property type="protein sequence ID" value="EKO16844.1"/>
    <property type="molecule type" value="Genomic_DNA"/>
</dbReference>
<dbReference type="AlphaFoldDB" id="A0A0E2BHX2"/>
<organism evidence="1 2">
    <name type="scientific">Leptospira kirschneri str. H1</name>
    <dbReference type="NCBI Taxonomy" id="1049966"/>
    <lineage>
        <taxon>Bacteria</taxon>
        <taxon>Pseudomonadati</taxon>
        <taxon>Spirochaetota</taxon>
        <taxon>Spirochaetia</taxon>
        <taxon>Leptospirales</taxon>
        <taxon>Leptospiraceae</taxon>
        <taxon>Leptospira</taxon>
    </lineage>
</organism>
<gene>
    <name evidence="1" type="ORF">LEP1GSC081_2606</name>
</gene>
<dbReference type="Proteomes" id="UP000006253">
    <property type="component" value="Unassembled WGS sequence"/>
</dbReference>
<evidence type="ECO:0000313" key="1">
    <source>
        <dbReference type="EMBL" id="EKO16844.1"/>
    </source>
</evidence>
<comment type="caution">
    <text evidence="1">The sequence shown here is derived from an EMBL/GenBank/DDBJ whole genome shotgun (WGS) entry which is preliminary data.</text>
</comment>
<sequence length="157" mass="18672">MTWKLSEEYYFYLMKLSRKFLKRFLLIIFVFLIFNQETYSECAVCYTIVYVELKEKSGKKKNFFFAVPPEIDDTNGNIPPIRLDQIHLDQIGIEQKWKKIGFLTFYKKIQKSVDENGDNAYCSLQKPVIRKAFSISKITIIRYIQNVYSPITFCKSK</sequence>
<protein>
    <submittedName>
        <fullName evidence="1">Uncharacterized protein</fullName>
    </submittedName>
</protein>
<reference evidence="1 2" key="1">
    <citation type="submission" date="2012-10" db="EMBL/GenBank/DDBJ databases">
        <authorList>
            <person name="Harkins D.M."/>
            <person name="Durkin A.S."/>
            <person name="Brinkac L.M."/>
            <person name="Selengut J.D."/>
            <person name="Sanka R."/>
            <person name="DePew J."/>
            <person name="Purushe J."/>
            <person name="Peacock S.J."/>
            <person name="Thaipadungpanit J."/>
            <person name="Wuthiekanun V.W."/>
            <person name="Day N.P."/>
            <person name="Vinetz J.M."/>
            <person name="Sutton G.G."/>
            <person name="Nelson W.C."/>
            <person name="Fouts D.E."/>
        </authorList>
    </citation>
    <scope>NUCLEOTIDE SEQUENCE [LARGE SCALE GENOMIC DNA]</scope>
    <source>
        <strain evidence="1 2">H1</strain>
    </source>
</reference>
<proteinExistence type="predicted"/>
<evidence type="ECO:0000313" key="2">
    <source>
        <dbReference type="Proteomes" id="UP000006253"/>
    </source>
</evidence>
<name>A0A0E2BHX2_9LEPT</name>
<accession>A0A0E2BHX2</accession>